<evidence type="ECO:0000256" key="1">
    <source>
        <dbReference type="SAM" id="MobiDB-lite"/>
    </source>
</evidence>
<organism evidence="3 4">
    <name type="scientific">Pichia kluyveri</name>
    <name type="common">Yeast</name>
    <dbReference type="NCBI Taxonomy" id="36015"/>
    <lineage>
        <taxon>Eukaryota</taxon>
        <taxon>Fungi</taxon>
        <taxon>Dikarya</taxon>
        <taxon>Ascomycota</taxon>
        <taxon>Saccharomycotina</taxon>
        <taxon>Pichiomycetes</taxon>
        <taxon>Pichiales</taxon>
        <taxon>Pichiaceae</taxon>
        <taxon>Pichia</taxon>
    </lineage>
</organism>
<dbReference type="GO" id="GO:0005829">
    <property type="term" value="C:cytosol"/>
    <property type="evidence" value="ECO:0007669"/>
    <property type="project" value="GOC"/>
</dbReference>
<dbReference type="GO" id="GO:0030139">
    <property type="term" value="C:endocytic vesicle"/>
    <property type="evidence" value="ECO:0007669"/>
    <property type="project" value="TreeGrafter"/>
</dbReference>
<sequence length="2350" mass="268351">MTDQIPSFDSWKSSLVYNNDSDAIDNSYLSVQSLVYQNLTIIHKHLHSLSDNTDSTSNDHLLYIYTQLSSFVDYILETYPKSKEIKFLSTNLMNLLAKSVSYNLLLLMKNGHEKFNISLIDLVNKLVSPLLENVKKLSMSKNWYSSIKHLSIILLKFIFTNFNGFLNNLKNSLVTLLYKHLSKANDSYNSSIESGNFKSNYFSDIIHLIDIILTHDNSNNVLDDKLYNRLIKLHKFTTQKNTSCSGSTSSASSSSKSNINLTSSTSANSGASNSNSSSVNQSSFYTYPLISVIHSHSIITSILKSDMHIASITSNKKTNMNATKYLSSLKDYINQVFSDMDTDHKKLKLSLTKNLSDLLVYTFIVFGYNINEVEYALESCLSVLLNEYKLIKTSSNLKSSILETIVQFLSKMNLYYQTDRIQISRSSSSINFVSLKLFDILNIIYTKLFDLSVSFPIIENSKSNKKSSSTDSNSGSSILIDNSISMNFAIKTLNHLSLLHKFLIKELDNDVNKLILLSKLILGNSKSESSIKIKCLDEIVNPNNTDEVANVWYASNLLSFSQLLIESLNEFVLSDHGSLSSSDINTDIASQLVHKVKSLTLNKNFRLRVIACETLVKLLKIKPELSFEIMNQSLNNLSASFQNKTIQQDQNKNQPQAHTFNSNYSNSYLISSILSFSPQEYITSDFILETYSLSLDYLKKFNTSVVSTNLFGSTNNDFLISNIDYERQIVSWILLLGIFNYVSNDENMKSNYVFLQNANQFLVLWKNLLAHSLPNGFLKIDPAAKTVTNLNEIMKIIEIKNQSLVCLITYISFLNLNDSLSDEDLIRQLNQILTKGYGFITTLLNELKSLKQVPEYLLNSISGGKLRIFEAYLKLLPHLNIKNEISSSMLIEIVGNFCDIEKFRYQFKDPFGKYIKTSKKKVYINSISEYTIYYIDDGLWYGLTSKFNNYKVDELMIKDKSKQAKSNQIESDIDLVPLHNQFLIESPYYQSICSNISVFDDTTESRSFNFLNHSLLHDSFLLLYNNSYDIGYTDTMKYPVSTDTMTVDTSIELFAISFPHLSSKIQLSVLESIRSSIFYQTKESKSISNNSNNKKASSTDESEESKIKLEFSLNLRKRAISINSSIAIHSLLNYMLRYNYNHTVKLRLQKDVANLIVETLKNINFEDIYLVNLNSESIGICCSLVENKDIQEDVLHNQVTIIMNSIAENTNPNTRAFNVKTLSQLTKYSNIVNTSKIVNTFLTLVLDPHPVVHAATLNALDIFLNGKSNIEVSTDLAHQILGSLQKIWLSDDFGLRSSTTIVSNVNFREHSNSVNLIAKILRSLVNITGPMIRLWDDDLKRQLKFLLFNLQNLVTFDFEILMREFLKIFEELLVYDKSLIDLKNYKLLTKLLIINNFKIGVSGHSLSNLPFDNEYDNENTIECFPCTTSFKLLNMSLESAFQLFKLDNEQNDVIDYDFENLLWLALESDPDNESIQNIITILMQDSCDSSLNNKAEWYNKLIKYFNINKSELNRPLLKIFEKRINNGGMYFRSPLTTTTAKINNEKKSKTENTKKVSSVDDPSVDTNEDKETLTSEQPLSTMNGETVKKYNTNNDGDDDDDDDDEGEYYYNRGATSNNDKIIHILDLSNEQINWKFKLFILGLLNELLTYCDSDIKFKVLLSKKISEFVRISFTSSVSNLISLRVSSLKLLGKVIELYSDMKDPLYPEISILDQQQAQIMSTITPSFNKESNVELSGEGIVLASKFISSNIIDVSKTGRIIKILTSSLEDIANNIGNLSNDNNSENKVLMKVGDVDILTKKSENKIKMYILQAWSKILILNEANHNSNDSINELIGTYIKVLITLWVYSLREFSMLKYAKSEYVKSYNLNEGLSLEIYESCWIDYAESISITIENKEYYGYLSEIMGDDISKLFVNIFGLCLEYLVKKSNKNSLGEAKDDIRILKTLRRLFKLPLSVKILFNDYIFSEFVDIINKLIIVASDIQEIEILSNVDELISNIFIDYFEDLTVNNKEEKSIEEIYSDFDKLFELLRLIIKIINMKLTFISKKEILDNDSNGIILDDSYILLLKKCFSSFIEMISLLPKPIQIDLYCNLLYMLVLVHEFKNSQLITILLPVYQKCLSNYKGLIGEEIGDNNHNNKNLKNIFKILKIDSKLREDQLLAFIILKTVPEINVDSEDVAKINTIIIEGLKSQENTILSLSIQTVKSIINNISNDSNNNSSIIFKGLIPLLINLLNNDNEGNMTDSRIMIEILMTFVKKIVDMGEDEKIEGSYELIIPIIIYFNVKNGFDDYVHDKILELIEINPINFKKIIQRSDDELRSKIEELVNNGSKRDEIVMSKESHIELKTLG</sequence>
<feature type="region of interest" description="Disordered" evidence="1">
    <location>
        <begin position="1541"/>
        <end position="1611"/>
    </location>
</feature>
<reference evidence="3 4" key="1">
    <citation type="journal article" date="2023" name="Elife">
        <title>Identification of key yeast species and microbe-microbe interactions impacting larval growth of Drosophila in the wild.</title>
        <authorList>
            <person name="Mure A."/>
            <person name="Sugiura Y."/>
            <person name="Maeda R."/>
            <person name="Honda K."/>
            <person name="Sakurai N."/>
            <person name="Takahashi Y."/>
            <person name="Watada M."/>
            <person name="Katoh T."/>
            <person name="Gotoh A."/>
            <person name="Gotoh Y."/>
            <person name="Taniguchi I."/>
            <person name="Nakamura K."/>
            <person name="Hayashi T."/>
            <person name="Katayama T."/>
            <person name="Uemura T."/>
            <person name="Hattori Y."/>
        </authorList>
    </citation>
    <scope>NUCLEOTIDE SEQUENCE [LARGE SCALE GENOMIC DNA]</scope>
    <source>
        <strain evidence="3 4">PK-24</strain>
    </source>
</reference>
<dbReference type="InterPro" id="IPR046837">
    <property type="entry name" value="Laa1/Sip1/HEATR5-like_HEAT"/>
</dbReference>
<dbReference type="InterPro" id="IPR057981">
    <property type="entry name" value="TPR_LAA1-like_C"/>
</dbReference>
<gene>
    <name evidence="3" type="ORF">DAPK24_048380</name>
</gene>
<accession>A0AAV5RA94</accession>
<evidence type="ECO:0000313" key="4">
    <source>
        <dbReference type="Proteomes" id="UP001378960"/>
    </source>
</evidence>
<dbReference type="InterPro" id="IPR040108">
    <property type="entry name" value="Laa1/Sip1/HEATR5"/>
</dbReference>
<proteinExistence type="predicted"/>
<feature type="compositionally biased region" description="Polar residues" evidence="1">
    <location>
        <begin position="1574"/>
        <end position="1594"/>
    </location>
</feature>
<feature type="domain" description="LAA1-like C-terminal TPR repeats" evidence="2">
    <location>
        <begin position="2176"/>
        <end position="2333"/>
    </location>
</feature>
<evidence type="ECO:0000259" key="2">
    <source>
        <dbReference type="Pfam" id="PF25808"/>
    </source>
</evidence>
<feature type="compositionally biased region" description="Basic and acidic residues" evidence="1">
    <location>
        <begin position="1543"/>
        <end position="1558"/>
    </location>
</feature>
<name>A0AAV5RA94_PICKL</name>
<dbReference type="PANTHER" id="PTHR21663:SF0">
    <property type="entry name" value="HEAT REPEAT-CONTAINING PROTEIN 5B"/>
    <property type="match status" value="1"/>
</dbReference>
<dbReference type="PANTHER" id="PTHR21663">
    <property type="entry name" value="HYPOTHETICAL HEAT DOMAIN-CONTAINING"/>
    <property type="match status" value="1"/>
</dbReference>
<protein>
    <submittedName>
        <fullName evidence="3">Laa1 protein</fullName>
    </submittedName>
</protein>
<keyword evidence="4" id="KW-1185">Reference proteome</keyword>
<dbReference type="GO" id="GO:0008104">
    <property type="term" value="P:intracellular protein localization"/>
    <property type="evidence" value="ECO:0007669"/>
    <property type="project" value="TreeGrafter"/>
</dbReference>
<comment type="caution">
    <text evidence="3">The sequence shown here is derived from an EMBL/GenBank/DDBJ whole genome shotgun (WGS) entry which is preliminary data.</text>
</comment>
<evidence type="ECO:0000313" key="3">
    <source>
        <dbReference type="EMBL" id="GMM48240.1"/>
    </source>
</evidence>
<feature type="compositionally biased region" description="Acidic residues" evidence="1">
    <location>
        <begin position="1595"/>
        <end position="1607"/>
    </location>
</feature>
<dbReference type="GO" id="GO:0016020">
    <property type="term" value="C:membrane"/>
    <property type="evidence" value="ECO:0007669"/>
    <property type="project" value="TreeGrafter"/>
</dbReference>
<dbReference type="Proteomes" id="UP001378960">
    <property type="component" value="Unassembled WGS sequence"/>
</dbReference>
<dbReference type="GO" id="GO:0005794">
    <property type="term" value="C:Golgi apparatus"/>
    <property type="evidence" value="ECO:0007669"/>
    <property type="project" value="TreeGrafter"/>
</dbReference>
<dbReference type="Pfam" id="PF20210">
    <property type="entry name" value="Laa1_Sip1_HTR5"/>
    <property type="match status" value="1"/>
</dbReference>
<dbReference type="Pfam" id="PF25808">
    <property type="entry name" value="TPR_LAA1_C"/>
    <property type="match status" value="1"/>
</dbReference>
<dbReference type="GO" id="GO:0006897">
    <property type="term" value="P:endocytosis"/>
    <property type="evidence" value="ECO:0007669"/>
    <property type="project" value="TreeGrafter"/>
</dbReference>
<dbReference type="GO" id="GO:0042147">
    <property type="term" value="P:retrograde transport, endosome to Golgi"/>
    <property type="evidence" value="ECO:0007669"/>
    <property type="project" value="TreeGrafter"/>
</dbReference>
<dbReference type="EMBL" id="BTGB01000009">
    <property type="protein sequence ID" value="GMM48240.1"/>
    <property type="molecule type" value="Genomic_DNA"/>
</dbReference>